<feature type="transmembrane region" description="Helical" evidence="1">
    <location>
        <begin position="77"/>
        <end position="101"/>
    </location>
</feature>
<keyword evidence="1" id="KW-0812">Transmembrane</keyword>
<gene>
    <name evidence="2" type="ORF">ACFQI8_03445</name>
</gene>
<name>A0ABD5XFT4_9EURY</name>
<reference evidence="2 3" key="1">
    <citation type="journal article" date="2019" name="Int. J. Syst. Evol. Microbiol.">
        <title>The Global Catalogue of Microorganisms (GCM) 10K type strain sequencing project: providing services to taxonomists for standard genome sequencing and annotation.</title>
        <authorList>
            <consortium name="The Broad Institute Genomics Platform"/>
            <consortium name="The Broad Institute Genome Sequencing Center for Infectious Disease"/>
            <person name="Wu L."/>
            <person name="Ma J."/>
        </authorList>
    </citation>
    <scope>NUCLEOTIDE SEQUENCE [LARGE SCALE GENOMIC DNA]</scope>
    <source>
        <strain evidence="2 3">DSM 26526</strain>
    </source>
</reference>
<dbReference type="Proteomes" id="UP001596460">
    <property type="component" value="Unassembled WGS sequence"/>
</dbReference>
<dbReference type="EMBL" id="JBHTAB010000001">
    <property type="protein sequence ID" value="MFC7128449.1"/>
    <property type="molecule type" value="Genomic_DNA"/>
</dbReference>
<evidence type="ECO:0000313" key="3">
    <source>
        <dbReference type="Proteomes" id="UP001596460"/>
    </source>
</evidence>
<dbReference type="AlphaFoldDB" id="A0ABD5XFT4"/>
<comment type="caution">
    <text evidence="2">The sequence shown here is derived from an EMBL/GenBank/DDBJ whole genome shotgun (WGS) entry which is preliminary data.</text>
</comment>
<feature type="transmembrane region" description="Helical" evidence="1">
    <location>
        <begin position="20"/>
        <end position="46"/>
    </location>
</feature>
<sequence length="118" mass="12402">MRKGLNHRFHDLPLVDEVTGIALSVLILYWLALSSVIGIGIVVGISAGIVSKAFPMVGPQSSAIVGAILYSETTDKIALFVFWTSVVATAIVGAFLALDYLTNAIDTVLRKTGVLGGN</sequence>
<organism evidence="2 3">
    <name type="scientific">Haloferax chudinovii</name>
    <dbReference type="NCBI Taxonomy" id="1109010"/>
    <lineage>
        <taxon>Archaea</taxon>
        <taxon>Methanobacteriati</taxon>
        <taxon>Methanobacteriota</taxon>
        <taxon>Stenosarchaea group</taxon>
        <taxon>Halobacteria</taxon>
        <taxon>Halobacteriales</taxon>
        <taxon>Haloferacaceae</taxon>
        <taxon>Haloferax</taxon>
    </lineage>
</organism>
<keyword evidence="3" id="KW-1185">Reference proteome</keyword>
<keyword evidence="1" id="KW-1133">Transmembrane helix</keyword>
<evidence type="ECO:0000313" key="2">
    <source>
        <dbReference type="EMBL" id="MFC7128449.1"/>
    </source>
</evidence>
<keyword evidence="1" id="KW-0472">Membrane</keyword>
<accession>A0ABD5XFT4</accession>
<protein>
    <submittedName>
        <fullName evidence="2">Uncharacterized protein</fullName>
    </submittedName>
</protein>
<dbReference type="RefSeq" id="WP_390242813.1">
    <property type="nucleotide sequence ID" value="NZ_JBHTAB010000001.1"/>
</dbReference>
<evidence type="ECO:0000256" key="1">
    <source>
        <dbReference type="SAM" id="Phobius"/>
    </source>
</evidence>
<proteinExistence type="predicted"/>